<keyword evidence="1" id="KW-0472">Membrane</keyword>
<feature type="transmembrane region" description="Helical" evidence="1">
    <location>
        <begin position="147"/>
        <end position="166"/>
    </location>
</feature>
<accession>A0A1B9GQG1</accession>
<evidence type="ECO:0000313" key="3">
    <source>
        <dbReference type="Proteomes" id="UP000092666"/>
    </source>
</evidence>
<keyword evidence="3" id="KW-1185">Reference proteome</keyword>
<dbReference type="AlphaFoldDB" id="A0A1B9GQG1"/>
<proteinExistence type="predicted"/>
<feature type="transmembrane region" description="Helical" evidence="1">
    <location>
        <begin position="12"/>
        <end position="33"/>
    </location>
</feature>
<name>A0A1B9GQG1_9TREE</name>
<evidence type="ECO:0000256" key="1">
    <source>
        <dbReference type="SAM" id="Phobius"/>
    </source>
</evidence>
<keyword evidence="1" id="KW-1133">Transmembrane helix</keyword>
<dbReference type="EMBL" id="KV700126">
    <property type="protein sequence ID" value="OCF33344.1"/>
    <property type="molecule type" value="Genomic_DNA"/>
</dbReference>
<keyword evidence="1" id="KW-0812">Transmembrane</keyword>
<gene>
    <name evidence="2" type="ORF">I316_05086</name>
</gene>
<organism evidence="2 3">
    <name type="scientific">Kwoniella heveanensis BCC8398</name>
    <dbReference type="NCBI Taxonomy" id="1296120"/>
    <lineage>
        <taxon>Eukaryota</taxon>
        <taxon>Fungi</taxon>
        <taxon>Dikarya</taxon>
        <taxon>Basidiomycota</taxon>
        <taxon>Agaricomycotina</taxon>
        <taxon>Tremellomycetes</taxon>
        <taxon>Tremellales</taxon>
        <taxon>Cryptococcaceae</taxon>
        <taxon>Kwoniella</taxon>
    </lineage>
</organism>
<dbReference type="Proteomes" id="UP000092666">
    <property type="component" value="Unassembled WGS sequence"/>
</dbReference>
<sequence length="169" mass="18631">MIQSPQLAVRVLYVLSALVILPYLATASAAAQFSLNPSWDVSNCFLECHQRIVATIQIPGTGHNQFQWITRNCENDDWKNLLAQCLPMTCSSAPDVAYAKEYAENFCRRAGFDEFEVDLPAEYLAGPNKVYFESREYLDSSSSTQSGILPLWGTVVVAGASVIAMAKVL</sequence>
<reference evidence="2 3" key="1">
    <citation type="submission" date="2013-07" db="EMBL/GenBank/DDBJ databases">
        <title>The Genome Sequence of Cryptococcus heveanensis BCC8398.</title>
        <authorList>
            <consortium name="The Broad Institute Genome Sequencing Platform"/>
            <person name="Cuomo C."/>
            <person name="Litvintseva A."/>
            <person name="Chen Y."/>
            <person name="Heitman J."/>
            <person name="Sun S."/>
            <person name="Springer D."/>
            <person name="Dromer F."/>
            <person name="Young S.K."/>
            <person name="Zeng Q."/>
            <person name="Gargeya S."/>
            <person name="Fitzgerald M."/>
            <person name="Abouelleil A."/>
            <person name="Alvarado L."/>
            <person name="Berlin A.M."/>
            <person name="Chapman S.B."/>
            <person name="Dewar J."/>
            <person name="Goldberg J."/>
            <person name="Griggs A."/>
            <person name="Gujja S."/>
            <person name="Hansen M."/>
            <person name="Howarth C."/>
            <person name="Imamovic A."/>
            <person name="Larimer J."/>
            <person name="McCowan C."/>
            <person name="Murphy C."/>
            <person name="Pearson M."/>
            <person name="Priest M."/>
            <person name="Roberts A."/>
            <person name="Saif S."/>
            <person name="Shea T."/>
            <person name="Sykes S."/>
            <person name="Wortman J."/>
            <person name="Nusbaum C."/>
            <person name="Birren B."/>
        </authorList>
    </citation>
    <scope>NUCLEOTIDE SEQUENCE [LARGE SCALE GENOMIC DNA]</scope>
    <source>
        <strain evidence="2 3">BCC8398</strain>
    </source>
</reference>
<reference evidence="3" key="2">
    <citation type="submission" date="2013-12" db="EMBL/GenBank/DDBJ databases">
        <title>Evolution of pathogenesis and genome organization in the Tremellales.</title>
        <authorList>
            <person name="Cuomo C."/>
            <person name="Litvintseva A."/>
            <person name="Heitman J."/>
            <person name="Chen Y."/>
            <person name="Sun S."/>
            <person name="Springer D."/>
            <person name="Dromer F."/>
            <person name="Young S."/>
            <person name="Zeng Q."/>
            <person name="Chapman S."/>
            <person name="Gujja S."/>
            <person name="Saif S."/>
            <person name="Birren B."/>
        </authorList>
    </citation>
    <scope>NUCLEOTIDE SEQUENCE [LARGE SCALE GENOMIC DNA]</scope>
    <source>
        <strain evidence="3">BCC8398</strain>
    </source>
</reference>
<dbReference type="OrthoDB" id="2560253at2759"/>
<evidence type="ECO:0000313" key="2">
    <source>
        <dbReference type="EMBL" id="OCF33344.1"/>
    </source>
</evidence>
<protein>
    <submittedName>
        <fullName evidence="2">Uncharacterized protein</fullName>
    </submittedName>
</protein>